<dbReference type="Proteomes" id="UP000278807">
    <property type="component" value="Unassembled WGS sequence"/>
</dbReference>
<accession>A0A0R3TSM8</accession>
<keyword evidence="2" id="KW-1185">Reference proteome</keyword>
<evidence type="ECO:0000313" key="3">
    <source>
        <dbReference type="WBParaSite" id="HNAJ_0001066001-mRNA-1"/>
    </source>
</evidence>
<protein>
    <submittedName>
        <fullName evidence="1 3">Uncharacterized protein</fullName>
    </submittedName>
</protein>
<gene>
    <name evidence="1" type="ORF">HNAJ_LOCUS10655</name>
</gene>
<evidence type="ECO:0000313" key="1">
    <source>
        <dbReference type="EMBL" id="VDO08450.1"/>
    </source>
</evidence>
<organism evidence="3">
    <name type="scientific">Rodentolepis nana</name>
    <name type="common">Dwarf tapeworm</name>
    <name type="synonym">Hymenolepis nana</name>
    <dbReference type="NCBI Taxonomy" id="102285"/>
    <lineage>
        <taxon>Eukaryota</taxon>
        <taxon>Metazoa</taxon>
        <taxon>Spiralia</taxon>
        <taxon>Lophotrochozoa</taxon>
        <taxon>Platyhelminthes</taxon>
        <taxon>Cestoda</taxon>
        <taxon>Eucestoda</taxon>
        <taxon>Cyclophyllidea</taxon>
        <taxon>Hymenolepididae</taxon>
        <taxon>Rodentolepis</taxon>
    </lineage>
</organism>
<name>A0A0R3TSM8_RODNA</name>
<dbReference type="AlphaFoldDB" id="A0A0R3TSM8"/>
<reference evidence="3" key="1">
    <citation type="submission" date="2017-02" db="UniProtKB">
        <authorList>
            <consortium name="WormBaseParasite"/>
        </authorList>
    </citation>
    <scope>IDENTIFICATION</scope>
</reference>
<reference evidence="1 2" key="2">
    <citation type="submission" date="2018-11" db="EMBL/GenBank/DDBJ databases">
        <authorList>
            <consortium name="Pathogen Informatics"/>
        </authorList>
    </citation>
    <scope>NUCLEOTIDE SEQUENCE [LARGE SCALE GENOMIC DNA]</scope>
</reference>
<evidence type="ECO:0000313" key="2">
    <source>
        <dbReference type="Proteomes" id="UP000278807"/>
    </source>
</evidence>
<proteinExistence type="predicted"/>
<dbReference type="WBParaSite" id="HNAJ_0001066001-mRNA-1">
    <property type="protein sequence ID" value="HNAJ_0001066001-mRNA-1"/>
    <property type="gene ID" value="HNAJ_0001066001"/>
</dbReference>
<dbReference type="EMBL" id="UZAE01013146">
    <property type="protein sequence ID" value="VDO08450.1"/>
    <property type="molecule type" value="Genomic_DNA"/>
</dbReference>
<sequence length="136" mass="15494">MQLTIVFWEFFPQKLKMKDLINELLWKKFSVLPVGIFFRVTKFQGELNVKLTPSHACGLGHNEGLGISSVDGGVRCRHVPGRQNNSGGKYNVSLFKKNFEKATDKKKDILHPESIESYLTALSPNYFKNKWSYAVA</sequence>